<dbReference type="EMBL" id="CP042261">
    <property type="protein sequence ID" value="QDY68414.1"/>
    <property type="molecule type" value="Genomic_DNA"/>
</dbReference>
<dbReference type="SUPFAM" id="SSF55729">
    <property type="entry name" value="Acyl-CoA N-acyltransferases (Nat)"/>
    <property type="match status" value="1"/>
</dbReference>
<dbReference type="Proteomes" id="UP000318483">
    <property type="component" value="Chromosome"/>
</dbReference>
<evidence type="ECO:0000313" key="3">
    <source>
        <dbReference type="Proteomes" id="UP000318483"/>
    </source>
</evidence>
<dbReference type="Gene3D" id="3.40.630.30">
    <property type="match status" value="1"/>
</dbReference>
<dbReference type="PANTHER" id="PTHR43617">
    <property type="entry name" value="L-AMINO ACID N-ACETYLTRANSFERASE"/>
    <property type="match status" value="1"/>
</dbReference>
<dbReference type="InterPro" id="IPR050276">
    <property type="entry name" value="MshD_Acetyltransferase"/>
</dbReference>
<evidence type="ECO:0000313" key="2">
    <source>
        <dbReference type="EMBL" id="QDY68414.1"/>
    </source>
</evidence>
<sequence>MTPDDRAALHAECFTTPRPWSAQEFSQLLSSTGIFVIDRTSGFAMGRVVADEVELLTIAVASSARRMGCGRNLMTAFMNNAKYLGAATAFLEVAADNEPAIRLYRASGFVQTGWRPNYYVKADGTGAIDAVVMSCRLADT</sequence>
<dbReference type="GO" id="GO:0008999">
    <property type="term" value="F:protein-N-terminal-alanine acetyltransferase activity"/>
    <property type="evidence" value="ECO:0007669"/>
    <property type="project" value="TreeGrafter"/>
</dbReference>
<organism evidence="2 3">
    <name type="scientific">Qingshengfaniella alkalisoli</name>
    <dbReference type="NCBI Taxonomy" id="2599296"/>
    <lineage>
        <taxon>Bacteria</taxon>
        <taxon>Pseudomonadati</taxon>
        <taxon>Pseudomonadota</taxon>
        <taxon>Alphaproteobacteria</taxon>
        <taxon>Rhodobacterales</taxon>
        <taxon>Paracoccaceae</taxon>
        <taxon>Qingshengfaniella</taxon>
    </lineage>
</organism>
<reference evidence="2 3" key="1">
    <citation type="submission" date="2019-07" db="EMBL/GenBank/DDBJ databases">
        <title>Litoreibacter alkalisoli sp. nov., isolated from saline-alkaline soil.</title>
        <authorList>
            <person name="Wang S."/>
            <person name="Xu L."/>
            <person name="Xing Y.-T."/>
            <person name="Sun J.-Q."/>
        </authorList>
    </citation>
    <scope>NUCLEOTIDE SEQUENCE [LARGE SCALE GENOMIC DNA]</scope>
    <source>
        <strain evidence="2 3">LN3S51</strain>
    </source>
</reference>
<dbReference type="CDD" id="cd04301">
    <property type="entry name" value="NAT_SF"/>
    <property type="match status" value="1"/>
</dbReference>
<dbReference type="PANTHER" id="PTHR43617:SF20">
    <property type="entry name" value="N-ALPHA-ACETYLTRANSFERASE RIMI"/>
    <property type="match status" value="1"/>
</dbReference>
<dbReference type="Pfam" id="PF00583">
    <property type="entry name" value="Acetyltransf_1"/>
    <property type="match status" value="1"/>
</dbReference>
<dbReference type="InterPro" id="IPR016181">
    <property type="entry name" value="Acyl_CoA_acyltransferase"/>
</dbReference>
<dbReference type="InterPro" id="IPR000182">
    <property type="entry name" value="GNAT_dom"/>
</dbReference>
<evidence type="ECO:0000259" key="1">
    <source>
        <dbReference type="PROSITE" id="PS51186"/>
    </source>
</evidence>
<feature type="domain" description="N-acetyltransferase" evidence="1">
    <location>
        <begin position="1"/>
        <end position="138"/>
    </location>
</feature>
<dbReference type="RefSeq" id="WP_146363017.1">
    <property type="nucleotide sequence ID" value="NZ_CP042261.1"/>
</dbReference>
<protein>
    <submittedName>
        <fullName evidence="2">GNAT family N-acetyltransferase</fullName>
    </submittedName>
</protein>
<keyword evidence="3" id="KW-1185">Reference proteome</keyword>
<keyword evidence="2" id="KW-0808">Transferase</keyword>
<dbReference type="PROSITE" id="PS51186">
    <property type="entry name" value="GNAT"/>
    <property type="match status" value="1"/>
</dbReference>
<dbReference type="AlphaFoldDB" id="A0A5B8IS49"/>
<name>A0A5B8IS49_9RHOB</name>
<proteinExistence type="predicted"/>
<dbReference type="OrthoDB" id="9804026at2"/>
<gene>
    <name evidence="2" type="ORF">FPZ52_01450</name>
</gene>
<dbReference type="KEGG" id="lit:FPZ52_01450"/>
<accession>A0A5B8IS49</accession>